<feature type="domain" description="EGF-like" evidence="4">
    <location>
        <begin position="94"/>
        <end position="105"/>
    </location>
</feature>
<name>A0A7E4VBE4_PANRE</name>
<proteinExistence type="predicted"/>
<evidence type="ECO:0000313" key="6">
    <source>
        <dbReference type="WBParaSite" id="Pan_g18798.t1"/>
    </source>
</evidence>
<feature type="transmembrane region" description="Helical" evidence="2">
    <location>
        <begin position="110"/>
        <end position="130"/>
    </location>
</feature>
<protein>
    <submittedName>
        <fullName evidence="6">EGF-like domain-containing protein</fullName>
    </submittedName>
</protein>
<sequence length="184" mass="20984">MTLFLLFLCLHGIFAFEFSVFQHQNISTLVPDNDCPTLYYGENCTIPYCCPETSHLVHRGHNDFYCNCTAFTRGTHCEIVECHRGKFSRFSLKCECPLGIFGDHCEREDIIYVCFAAGFFILLAVVYCAAHCDDDAYRRSWSRYPEPPASEIPNMVNIVIQERADGPPPYDSVIRSADPPKYSV</sequence>
<dbReference type="InterPro" id="IPR000742">
    <property type="entry name" value="EGF"/>
</dbReference>
<feature type="signal peptide" evidence="3">
    <location>
        <begin position="1"/>
        <end position="15"/>
    </location>
</feature>
<dbReference type="WBParaSite" id="Pan_g18798.t1">
    <property type="protein sequence ID" value="Pan_g18798.t1"/>
    <property type="gene ID" value="Pan_g18798"/>
</dbReference>
<dbReference type="Proteomes" id="UP000492821">
    <property type="component" value="Unassembled WGS sequence"/>
</dbReference>
<accession>A0A7E4VBE4</accession>
<keyword evidence="2" id="KW-1133">Transmembrane helix</keyword>
<evidence type="ECO:0000256" key="2">
    <source>
        <dbReference type="SAM" id="Phobius"/>
    </source>
</evidence>
<reference evidence="5" key="1">
    <citation type="journal article" date="2013" name="Genetics">
        <title>The draft genome and transcriptome of Panagrellus redivivus are shaped by the harsh demands of a free-living lifestyle.</title>
        <authorList>
            <person name="Srinivasan J."/>
            <person name="Dillman A.R."/>
            <person name="Macchietto M.G."/>
            <person name="Heikkinen L."/>
            <person name="Lakso M."/>
            <person name="Fracchia K.M."/>
            <person name="Antoshechkin I."/>
            <person name="Mortazavi A."/>
            <person name="Wong G."/>
            <person name="Sternberg P.W."/>
        </authorList>
    </citation>
    <scope>NUCLEOTIDE SEQUENCE [LARGE SCALE GENOMIC DNA]</scope>
    <source>
        <strain evidence="5">MT8872</strain>
    </source>
</reference>
<keyword evidence="2" id="KW-0812">Transmembrane</keyword>
<organism evidence="5 6">
    <name type="scientific">Panagrellus redivivus</name>
    <name type="common">Microworm</name>
    <dbReference type="NCBI Taxonomy" id="6233"/>
    <lineage>
        <taxon>Eukaryota</taxon>
        <taxon>Metazoa</taxon>
        <taxon>Ecdysozoa</taxon>
        <taxon>Nematoda</taxon>
        <taxon>Chromadorea</taxon>
        <taxon>Rhabditida</taxon>
        <taxon>Tylenchina</taxon>
        <taxon>Panagrolaimomorpha</taxon>
        <taxon>Panagrolaimoidea</taxon>
        <taxon>Panagrolaimidae</taxon>
        <taxon>Panagrellus</taxon>
    </lineage>
</organism>
<keyword evidence="3" id="KW-0732">Signal</keyword>
<dbReference type="PROSITE" id="PS00022">
    <property type="entry name" value="EGF_1"/>
    <property type="match status" value="1"/>
</dbReference>
<evidence type="ECO:0000256" key="1">
    <source>
        <dbReference type="SAM" id="MobiDB-lite"/>
    </source>
</evidence>
<feature type="region of interest" description="Disordered" evidence="1">
    <location>
        <begin position="164"/>
        <end position="184"/>
    </location>
</feature>
<keyword evidence="5" id="KW-1185">Reference proteome</keyword>
<keyword evidence="2" id="KW-0472">Membrane</keyword>
<evidence type="ECO:0000256" key="3">
    <source>
        <dbReference type="SAM" id="SignalP"/>
    </source>
</evidence>
<dbReference type="AlphaFoldDB" id="A0A7E4VBE4"/>
<evidence type="ECO:0000259" key="4">
    <source>
        <dbReference type="PROSITE" id="PS00022"/>
    </source>
</evidence>
<evidence type="ECO:0000313" key="5">
    <source>
        <dbReference type="Proteomes" id="UP000492821"/>
    </source>
</evidence>
<feature type="chain" id="PRO_5028829101" evidence="3">
    <location>
        <begin position="16"/>
        <end position="184"/>
    </location>
</feature>
<reference evidence="6" key="2">
    <citation type="submission" date="2020-10" db="UniProtKB">
        <authorList>
            <consortium name="WormBaseParasite"/>
        </authorList>
    </citation>
    <scope>IDENTIFICATION</scope>
</reference>